<evidence type="ECO:0000259" key="1">
    <source>
        <dbReference type="Pfam" id="PF12647"/>
    </source>
</evidence>
<feature type="domain" description="RNHCP" evidence="1">
    <location>
        <begin position="10"/>
        <end position="93"/>
    </location>
</feature>
<reference evidence="3" key="1">
    <citation type="submission" date="2017-09" db="EMBL/GenBank/DDBJ databases">
        <title>Depth-based differentiation of microbial function through sediment-hosted aquifers and enrichment of novel symbionts in the deep terrestrial subsurface.</title>
        <authorList>
            <person name="Probst A.J."/>
            <person name="Ladd B."/>
            <person name="Jarett J.K."/>
            <person name="Geller-Mcgrath D.E."/>
            <person name="Sieber C.M.K."/>
            <person name="Emerson J.B."/>
            <person name="Anantharaman K."/>
            <person name="Thomas B.C."/>
            <person name="Malmstrom R."/>
            <person name="Stieglmeier M."/>
            <person name="Klingl A."/>
            <person name="Woyke T."/>
            <person name="Ryan C.M."/>
            <person name="Banfield J.F."/>
        </authorList>
    </citation>
    <scope>NUCLEOTIDE SEQUENCE [LARGE SCALE GENOMIC DNA]</scope>
</reference>
<evidence type="ECO:0000313" key="2">
    <source>
        <dbReference type="EMBL" id="PJE73800.1"/>
    </source>
</evidence>
<dbReference type="EMBL" id="PFER01000012">
    <property type="protein sequence ID" value="PJE73800.1"/>
    <property type="molecule type" value="Genomic_DNA"/>
</dbReference>
<comment type="caution">
    <text evidence="2">The sequence shown here is derived from an EMBL/GenBank/DDBJ whole genome shotgun (WGS) entry which is preliminary data.</text>
</comment>
<sequence length="96" mass="10751">MSENFKRKIENFVCENCGTNVMGDGYTNHCPKCLRSKHVDNVPGDRAAGCGGLMRPMKAELKSGEYIITHKCEACGHEKRNKSAPQDDFDELMEIN</sequence>
<organism evidence="2 3">
    <name type="scientific">Candidatus Terrybacteria bacterium CG10_big_fil_rev_8_21_14_0_10_41_10</name>
    <dbReference type="NCBI Taxonomy" id="1975026"/>
    <lineage>
        <taxon>Bacteria</taxon>
        <taxon>Candidatus Terryibacteriota</taxon>
    </lineage>
</organism>
<dbReference type="AlphaFoldDB" id="A0A2M8LB05"/>
<gene>
    <name evidence="2" type="ORF">COV02_00655</name>
</gene>
<accession>A0A2M8LB05</accession>
<dbReference type="InterPro" id="IPR024439">
    <property type="entry name" value="RNHCP"/>
</dbReference>
<evidence type="ECO:0000313" key="3">
    <source>
        <dbReference type="Proteomes" id="UP000230959"/>
    </source>
</evidence>
<proteinExistence type="predicted"/>
<dbReference type="Pfam" id="PF12647">
    <property type="entry name" value="RNHCP"/>
    <property type="match status" value="1"/>
</dbReference>
<protein>
    <recommendedName>
        <fullName evidence="1">RNHCP domain-containing protein</fullName>
    </recommendedName>
</protein>
<name>A0A2M8LB05_9BACT</name>
<dbReference type="Proteomes" id="UP000230959">
    <property type="component" value="Unassembled WGS sequence"/>
</dbReference>